<reference evidence="1 2" key="1">
    <citation type="journal article" date="2018" name="PLoS ONE">
        <title>The draft genome of Kipferlia bialata reveals reductive genome evolution in fornicate parasites.</title>
        <authorList>
            <person name="Tanifuji G."/>
            <person name="Takabayashi S."/>
            <person name="Kume K."/>
            <person name="Takagi M."/>
            <person name="Nakayama T."/>
            <person name="Kamikawa R."/>
            <person name="Inagaki Y."/>
            <person name="Hashimoto T."/>
        </authorList>
    </citation>
    <scope>NUCLEOTIDE SEQUENCE [LARGE SCALE GENOMIC DNA]</scope>
    <source>
        <strain evidence="1">NY0173</strain>
    </source>
</reference>
<comment type="caution">
    <text evidence="1">The sequence shown here is derived from an EMBL/GenBank/DDBJ whole genome shotgun (WGS) entry which is preliminary data.</text>
</comment>
<sequence length="680" mass="69977">TTIDRELRCSADETFLDGTQLWLGTTSNHDQDFVISRYSDPGLGEFEGPHGIVIESFYNENMLEGPDQGYIKLNPNTFGMLYVGGDITAGNILQDFVFARPDDTTTTDGHQAAATTFVATNASQLGGTFNILGGSGTMGGLVRIDAGESTGQDADSNPYDNANVVIGDAIASHVLISKDDAITEINSPLIVHGEYITVGRESGTAWELNRPTQTGVASSTTIRGQEGTDIGGSVHILPGCQTGSNPELCSYVEIGDSSSYTVTHGDIVLDGQNLTLGLGEDTYTISMENLSSTTGLVDNGSTLIIEGQESVSTGGDIDIIAGGSTALSSGVGGTVTVDGGGGNTAGDVVIGANSFSVELSQSGQDTFVKGDLVAEETLHVNDIDGDGDVLVIDTDASTLTLGPDTDAVIVGNVNQGDSSAAAYSLWVRGSLSVGGEAGRDWTLTRPTAQSDGVLTSLVGQPAGATNVGGDLRLIGGTGGNGAGAVHVDAGDAAGGAANVYVGGVETDQVHISHSSGETHVLSPLFVHEYMYSNSTMPLRISAAAGETTYVADSAASGTLELSRSTATTTVRGLLTVDEELRAKSSSTYLEGSLLELGLVASSTDDFVIAMPTSDYGADPTTLGALVLQGYHNTNSGQGDVYINPEPTSETDPNDHGFLRVHGPTEFKGDILAGINEQDFK</sequence>
<gene>
    <name evidence="1" type="ORF">KIPB_012137</name>
</gene>
<name>A0A9K3GMT6_9EUKA</name>
<accession>A0A9K3GMT6</accession>
<dbReference type="Proteomes" id="UP000265618">
    <property type="component" value="Unassembled WGS sequence"/>
</dbReference>
<evidence type="ECO:0000313" key="1">
    <source>
        <dbReference type="EMBL" id="GIQ89624.1"/>
    </source>
</evidence>
<organism evidence="1 2">
    <name type="scientific">Kipferlia bialata</name>
    <dbReference type="NCBI Taxonomy" id="797122"/>
    <lineage>
        <taxon>Eukaryota</taxon>
        <taxon>Metamonada</taxon>
        <taxon>Carpediemonas-like organisms</taxon>
        <taxon>Kipferlia</taxon>
    </lineage>
</organism>
<feature type="non-terminal residue" evidence="1">
    <location>
        <position position="1"/>
    </location>
</feature>
<protein>
    <submittedName>
        <fullName evidence="1">Uncharacterized protein</fullName>
    </submittedName>
</protein>
<proteinExistence type="predicted"/>
<dbReference type="EMBL" id="BDIP01005245">
    <property type="protein sequence ID" value="GIQ89624.1"/>
    <property type="molecule type" value="Genomic_DNA"/>
</dbReference>
<keyword evidence="2" id="KW-1185">Reference proteome</keyword>
<evidence type="ECO:0000313" key="2">
    <source>
        <dbReference type="Proteomes" id="UP000265618"/>
    </source>
</evidence>
<dbReference type="AlphaFoldDB" id="A0A9K3GMT6"/>
<feature type="non-terminal residue" evidence="1">
    <location>
        <position position="680"/>
    </location>
</feature>